<evidence type="ECO:0000256" key="5">
    <source>
        <dbReference type="ARBA" id="ARBA00048735"/>
    </source>
</evidence>
<evidence type="ECO:0000256" key="2">
    <source>
        <dbReference type="ARBA" id="ARBA00022676"/>
    </source>
</evidence>
<accession>A0A6G9ALX6</accession>
<feature type="site" description="Transition state stabilizer" evidence="6">
    <location>
        <position position="524"/>
    </location>
</feature>
<keyword evidence="4 6" id="KW-0119">Carbohydrate metabolism</keyword>
<dbReference type="KEGG" id="spib:G8759_12200"/>
<dbReference type="InterPro" id="IPR013783">
    <property type="entry name" value="Ig-like_fold"/>
</dbReference>
<feature type="active site" description="Proton donor" evidence="6">
    <location>
        <position position="466"/>
    </location>
</feature>
<gene>
    <name evidence="6" type="primary">glgE</name>
    <name evidence="8" type="ORF">G8759_12200</name>
</gene>
<evidence type="ECO:0000256" key="3">
    <source>
        <dbReference type="ARBA" id="ARBA00022679"/>
    </source>
</evidence>
<dbReference type="Gene3D" id="3.20.20.80">
    <property type="entry name" value="Glycosidases"/>
    <property type="match status" value="1"/>
</dbReference>
<comment type="catalytic activity">
    <reaction evidence="5 6">
        <text>alpha-maltose 1-phosphate + [(1-&gt;4)-alpha-D-glucosyl](n) = [(1-&gt;4)-alpha-D-glucosyl](n+2) + phosphate</text>
        <dbReference type="Rhea" id="RHEA:42692"/>
        <dbReference type="Rhea" id="RHEA-COMP:9584"/>
        <dbReference type="Rhea" id="RHEA-COMP:10183"/>
        <dbReference type="ChEBI" id="CHEBI:15444"/>
        <dbReference type="ChEBI" id="CHEBI:43474"/>
        <dbReference type="ChEBI" id="CHEBI:63576"/>
        <dbReference type="EC" id="2.4.99.16"/>
    </reaction>
</comment>
<dbReference type="GO" id="GO:0016758">
    <property type="term" value="F:hexosyltransferase activity"/>
    <property type="evidence" value="ECO:0007669"/>
    <property type="project" value="UniProtKB-UniRule"/>
</dbReference>
<dbReference type="HAMAP" id="MF_02124">
    <property type="entry name" value="GlgE"/>
    <property type="match status" value="1"/>
</dbReference>
<evidence type="ECO:0000259" key="7">
    <source>
        <dbReference type="SMART" id="SM00642"/>
    </source>
</evidence>
<dbReference type="InterPro" id="IPR013780">
    <property type="entry name" value="Glyco_hydro_b"/>
</dbReference>
<feature type="binding site" evidence="6">
    <location>
        <begin position="578"/>
        <end position="579"/>
    </location>
    <ligand>
        <name>alpha-maltose 1-phosphate</name>
        <dbReference type="ChEBI" id="CHEBI:63576"/>
    </ligand>
</feature>
<keyword evidence="2 6" id="KW-0328">Glycosyltransferase</keyword>
<dbReference type="InterPro" id="IPR049171">
    <property type="entry name" value="GLGE_C"/>
</dbReference>
<comment type="function">
    <text evidence="6">Maltosyltransferase that uses maltose 1-phosphate (M1P) as the sugar donor to elongate linear or branched alpha-(1-&gt;4)-glucans. Is involved in a branched alpha-glucan biosynthetic pathway from trehalose, together with TreS, Mak and GlgB.</text>
</comment>
<dbReference type="InterPro" id="IPR021828">
    <property type="entry name" value="GlgE_dom_N/S"/>
</dbReference>
<feature type="binding site" evidence="6">
    <location>
        <position position="366"/>
    </location>
    <ligand>
        <name>alpha-maltose 1-phosphate</name>
        <dbReference type="ChEBI" id="CHEBI:63576"/>
    </ligand>
</feature>
<dbReference type="AlphaFoldDB" id="A0A6G9ALX6"/>
<evidence type="ECO:0000256" key="6">
    <source>
        <dbReference type="HAMAP-Rule" id="MF_02124"/>
    </source>
</evidence>
<keyword evidence="3 6" id="KW-0808">Transferase</keyword>
<feature type="binding site" evidence="6">
    <location>
        <position position="401"/>
    </location>
    <ligand>
        <name>alpha-maltose 1-phosphate</name>
        <dbReference type="ChEBI" id="CHEBI:63576"/>
    </ligand>
</feature>
<sequence length="704" mass="80646">MNSPKKRSKESALPTTGTALAVPAISVVENIHPASDYPARSGQVRVAIEHVTPELDGGRFPIKATVGDVIAIEADVFADGHDHLAALLLYRHSDESDWTEMAMTLLNNDRWGASFIVEKQGRYVYTIEAWVDHPASWQHEIHLKVADGQRITSELLAGAQFLDGMFKRAGGQEIKAGKGKKKTPVASVDESADAAALREMAALFREESRYDEAVSVAESDQFTFYASRYPERQYPTRYVHELGIEVDRTRAGFSTWYCLFPRSASQQEGVHGTFKDVEALLPRISGMGFDVLYMPPIHPIGMAYRKGKNNSVVCQPGEPGVPYGIGSPEGGHDAIHPELGTVDDFKHLIAIAANYGMEVAMDLAIQCSPDHPWAKDHPEWFKKRPDGTIQYAENPPKKYQDIYPIYFETDDWQNLWDELKRVLLVWASWGIRIIRVDNPHTKPFGFWEWIIAEVKREFPDMLFLAEAFTKPKVMQELAKRGFSQSYTYYTWRNTKAELEEYMTELTQDEISYFFRPNFWPTTHDINPNILQPGHEPQFLIRYFLAATLSSNYGIYGPSFELMEYVPFPNKEEYLNSEKYEIRHWDWNKTNKLTYLITLVNRIRNENVALQKTNNLTFCTVSDDAIMAYLKTSGENRLLIVVNTEAYGRRAGMVQVPIWELGIEPDQTYSVHDLLTEAYYTWKGEWNYVELDPYVLPMHLLRIEV</sequence>
<dbReference type="SUPFAM" id="SSF51011">
    <property type="entry name" value="Glycosyl hydrolase domain"/>
    <property type="match status" value="1"/>
</dbReference>
<dbReference type="Pfam" id="PF21702">
    <property type="entry name" value="GLGE_C"/>
    <property type="match status" value="1"/>
</dbReference>
<feature type="active site" description="Nucleophile" evidence="6">
    <location>
        <position position="437"/>
    </location>
</feature>
<dbReference type="Proteomes" id="UP000501802">
    <property type="component" value="Chromosome"/>
</dbReference>
<dbReference type="Gene3D" id="2.60.40.10">
    <property type="entry name" value="Immunoglobulins"/>
    <property type="match status" value="1"/>
</dbReference>
<reference evidence="8 9" key="1">
    <citation type="submission" date="2020-03" db="EMBL/GenBank/DDBJ databases">
        <authorList>
            <person name="Kim M.K."/>
        </authorList>
    </citation>
    <scope>NUCLEOTIDE SEQUENCE [LARGE SCALE GENOMIC DNA]</scope>
    <source>
        <strain evidence="8 9">BT328</strain>
    </source>
</reference>
<dbReference type="Pfam" id="PF11896">
    <property type="entry name" value="GlgE_dom_N_S"/>
    <property type="match status" value="1"/>
</dbReference>
<dbReference type="PANTHER" id="PTHR47786">
    <property type="entry name" value="ALPHA-1,4-GLUCAN:MALTOSE-1-PHOSPHATE MALTOSYLTRANSFERASE"/>
    <property type="match status" value="1"/>
</dbReference>
<dbReference type="EC" id="2.4.99.16" evidence="6"/>
<dbReference type="Gene3D" id="2.60.40.1180">
    <property type="entry name" value="Golgi alpha-mannosidase II"/>
    <property type="match status" value="1"/>
</dbReference>
<dbReference type="PANTHER" id="PTHR47786:SF2">
    <property type="entry name" value="GLYCOSYL HYDROLASE FAMILY 13 CATALYTIC DOMAIN-CONTAINING PROTEIN"/>
    <property type="match status" value="1"/>
</dbReference>
<feature type="domain" description="Glycosyl hydrolase family 13 catalytic" evidence="7">
    <location>
        <begin position="258"/>
        <end position="603"/>
    </location>
</feature>
<keyword evidence="9" id="KW-1185">Reference proteome</keyword>
<organism evidence="8 9">
    <name type="scientific">Spirosoma aureum</name>
    <dbReference type="NCBI Taxonomy" id="2692134"/>
    <lineage>
        <taxon>Bacteria</taxon>
        <taxon>Pseudomonadati</taxon>
        <taxon>Bacteroidota</taxon>
        <taxon>Cytophagia</taxon>
        <taxon>Cytophagales</taxon>
        <taxon>Cytophagaceae</taxon>
        <taxon>Spirosoma</taxon>
    </lineage>
</organism>
<dbReference type="InterPro" id="IPR006047">
    <property type="entry name" value="GH13_cat_dom"/>
</dbReference>
<proteinExistence type="inferred from homology"/>
<dbReference type="GO" id="GO:0004553">
    <property type="term" value="F:hydrolase activity, hydrolyzing O-glycosyl compounds"/>
    <property type="evidence" value="ECO:0007669"/>
    <property type="project" value="InterPro"/>
</dbReference>
<dbReference type="SMART" id="SM00642">
    <property type="entry name" value="Aamy"/>
    <property type="match status" value="1"/>
</dbReference>
<feature type="binding site" evidence="6">
    <location>
        <position position="306"/>
    </location>
    <ligand>
        <name>alpha-maltose 1-phosphate</name>
        <dbReference type="ChEBI" id="CHEBI:63576"/>
    </ligand>
</feature>
<comment type="subunit">
    <text evidence="1 6">Homodimer.</text>
</comment>
<name>A0A6G9ALX6_9BACT</name>
<evidence type="ECO:0000313" key="9">
    <source>
        <dbReference type="Proteomes" id="UP000501802"/>
    </source>
</evidence>
<dbReference type="EMBL" id="CP050063">
    <property type="protein sequence ID" value="QIP13336.1"/>
    <property type="molecule type" value="Genomic_DNA"/>
</dbReference>
<comment type="similarity">
    <text evidence="6">Belongs to the glycosyl hydrolase 13 family. GlgE subfamily.</text>
</comment>
<evidence type="ECO:0000256" key="1">
    <source>
        <dbReference type="ARBA" id="ARBA00011738"/>
    </source>
</evidence>
<dbReference type="Gene3D" id="1.20.58.80">
    <property type="entry name" value="Phosphotransferase system, lactose/cellobiose-type IIA subunit"/>
    <property type="match status" value="1"/>
</dbReference>
<evidence type="ECO:0000256" key="4">
    <source>
        <dbReference type="ARBA" id="ARBA00023277"/>
    </source>
</evidence>
<evidence type="ECO:0000313" key="8">
    <source>
        <dbReference type="EMBL" id="QIP13336.1"/>
    </source>
</evidence>
<protein>
    <recommendedName>
        <fullName evidence="6">Alpha-1,4-glucan:maltose-1-phosphate maltosyltransferase</fullName>
        <shortName evidence="6">GMPMT</shortName>
        <ecNumber evidence="6">2.4.99.16</ecNumber>
    </recommendedName>
    <alternativeName>
        <fullName evidence="6">(1-&gt;4)-alpha-D-glucan:maltose-1-phosphate alpha-D-maltosyltransferase</fullName>
    </alternativeName>
</protein>
<dbReference type="SUPFAM" id="SSF51445">
    <property type="entry name" value="(Trans)glycosidases"/>
    <property type="match status" value="1"/>
</dbReference>
<dbReference type="CDD" id="cd11344">
    <property type="entry name" value="AmyAc_GlgE_like"/>
    <property type="match status" value="1"/>
</dbReference>
<feature type="binding site" evidence="6">
    <location>
        <position position="438"/>
    </location>
    <ligand>
        <name>alpha-maltose 1-phosphate</name>
        <dbReference type="ChEBI" id="CHEBI:63576"/>
    </ligand>
</feature>
<dbReference type="GO" id="GO:0030979">
    <property type="term" value="P:alpha-glucan biosynthetic process"/>
    <property type="evidence" value="ECO:0007669"/>
    <property type="project" value="UniProtKB-UniRule"/>
</dbReference>
<dbReference type="InterPro" id="IPR026585">
    <property type="entry name" value="GlgE"/>
</dbReference>
<dbReference type="InterPro" id="IPR017853">
    <property type="entry name" value="GH"/>
</dbReference>